<dbReference type="SUPFAM" id="SSF48239">
    <property type="entry name" value="Terpenoid cyclases/Protein prenyltransferases"/>
    <property type="match status" value="1"/>
</dbReference>
<dbReference type="InterPro" id="IPR011625">
    <property type="entry name" value="A2M_N_BRD"/>
</dbReference>
<dbReference type="InterPro" id="IPR001599">
    <property type="entry name" value="Macroglobln_a2"/>
</dbReference>
<evidence type="ECO:0000313" key="4">
    <source>
        <dbReference type="Proteomes" id="UP000286954"/>
    </source>
</evidence>
<dbReference type="Pfam" id="PF21142">
    <property type="entry name" value="A2M_bMG2"/>
    <property type="match status" value="1"/>
</dbReference>
<comment type="similarity">
    <text evidence="1">Belongs to the protease inhibitor I39 (alpha-2-macroglobulin) family. Bacterial alpha-2-macroglobulin subfamily.</text>
</comment>
<dbReference type="EMBL" id="CP018911">
    <property type="protein sequence ID" value="AZU05079.1"/>
    <property type="molecule type" value="Genomic_DNA"/>
</dbReference>
<protein>
    <submittedName>
        <fullName evidence="3">Alpha-2-macroglobulin domain-containing protein</fullName>
    </submittedName>
</protein>
<dbReference type="Pfam" id="PF01835">
    <property type="entry name" value="MG2"/>
    <property type="match status" value="1"/>
</dbReference>
<dbReference type="SMART" id="SM01419">
    <property type="entry name" value="Thiol-ester_cl"/>
    <property type="match status" value="1"/>
</dbReference>
<dbReference type="Pfam" id="PF11974">
    <property type="entry name" value="bMG3"/>
    <property type="match status" value="1"/>
</dbReference>
<evidence type="ECO:0000256" key="2">
    <source>
        <dbReference type="ARBA" id="ARBA00022729"/>
    </source>
</evidence>
<dbReference type="PANTHER" id="PTHR40094:SF1">
    <property type="entry name" value="UBIQUITIN DOMAIN-CONTAINING PROTEIN"/>
    <property type="match status" value="1"/>
</dbReference>
<evidence type="ECO:0000256" key="1">
    <source>
        <dbReference type="ARBA" id="ARBA00010556"/>
    </source>
</evidence>
<dbReference type="GO" id="GO:0004866">
    <property type="term" value="F:endopeptidase inhibitor activity"/>
    <property type="evidence" value="ECO:0007669"/>
    <property type="project" value="InterPro"/>
</dbReference>
<dbReference type="Pfam" id="PF17972">
    <property type="entry name" value="bMG5"/>
    <property type="match status" value="1"/>
</dbReference>
<dbReference type="KEGG" id="gak:X907_2567"/>
<dbReference type="InterPro" id="IPR041462">
    <property type="entry name" value="Bact_A2M_MG6"/>
</dbReference>
<gene>
    <name evidence="3" type="ORF">X907_2567</name>
</gene>
<dbReference type="PANTHER" id="PTHR40094">
    <property type="entry name" value="ALPHA-2-MACROGLOBULIN HOMOLOG"/>
    <property type="match status" value="1"/>
</dbReference>
<dbReference type="SMART" id="SM01360">
    <property type="entry name" value="A2M"/>
    <property type="match status" value="1"/>
</dbReference>
<dbReference type="Pfam" id="PF17962">
    <property type="entry name" value="bMG6"/>
    <property type="match status" value="1"/>
</dbReference>
<dbReference type="InterPro" id="IPR008930">
    <property type="entry name" value="Terpenoid_cyclase/PrenylTrfase"/>
</dbReference>
<organism evidence="3 4">
    <name type="scientific">Glycocaulis alkaliphilus</name>
    <dbReference type="NCBI Taxonomy" id="1434191"/>
    <lineage>
        <taxon>Bacteria</taxon>
        <taxon>Pseudomonadati</taxon>
        <taxon>Pseudomonadota</taxon>
        <taxon>Alphaproteobacteria</taxon>
        <taxon>Maricaulales</taxon>
        <taxon>Maricaulaceae</taxon>
        <taxon>Glycocaulis</taxon>
    </lineage>
</organism>
<dbReference type="InterPro" id="IPR026284">
    <property type="entry name" value="A2MG_proteobact"/>
</dbReference>
<dbReference type="InterPro" id="IPR041203">
    <property type="entry name" value="Bact_A2M_MG5"/>
</dbReference>
<dbReference type="SMART" id="SM01359">
    <property type="entry name" value="A2M_N_2"/>
    <property type="match status" value="1"/>
</dbReference>
<reference evidence="3 4" key="1">
    <citation type="submission" date="2016-12" db="EMBL/GenBank/DDBJ databases">
        <title>The genome of dimorphic prosthecate Glycocaulis alkaliphilus 6b-8t, isolated from crude oil dictates its adaptability in petroleum environments.</title>
        <authorList>
            <person name="Wu X.-L."/>
            <person name="Geng S."/>
        </authorList>
    </citation>
    <scope>NUCLEOTIDE SEQUENCE [LARGE SCALE GENOMIC DNA]</scope>
    <source>
        <strain evidence="3 4">6B-8</strain>
    </source>
</reference>
<evidence type="ECO:0000313" key="3">
    <source>
        <dbReference type="EMBL" id="AZU05079.1"/>
    </source>
</evidence>
<dbReference type="Proteomes" id="UP000286954">
    <property type="component" value="Chromosome"/>
</dbReference>
<dbReference type="InterPro" id="IPR051802">
    <property type="entry name" value="YfhM-like"/>
</dbReference>
<name>A0A3T0ECQ1_9PROT</name>
<dbReference type="Pfam" id="PF17973">
    <property type="entry name" value="bMG10"/>
    <property type="match status" value="1"/>
</dbReference>
<dbReference type="Pfam" id="PF00207">
    <property type="entry name" value="A2M"/>
    <property type="match status" value="1"/>
</dbReference>
<dbReference type="InterPro" id="IPR021868">
    <property type="entry name" value="Alpha_2_Macroglob_MG3"/>
</dbReference>
<keyword evidence="2" id="KW-0732">Signal</keyword>
<dbReference type="InterPro" id="IPR002890">
    <property type="entry name" value="MG2"/>
</dbReference>
<proteinExistence type="inferred from homology"/>
<dbReference type="OrthoDB" id="9767116at2"/>
<dbReference type="Gene3D" id="1.50.10.20">
    <property type="match status" value="1"/>
</dbReference>
<dbReference type="PIRSF" id="PIRSF038980">
    <property type="entry name" value="A2M_bac"/>
    <property type="match status" value="1"/>
</dbReference>
<dbReference type="InterPro" id="IPR049120">
    <property type="entry name" value="A2M_bMG2"/>
</dbReference>
<dbReference type="Pfam" id="PF07703">
    <property type="entry name" value="A2M_BRD"/>
    <property type="match status" value="1"/>
</dbReference>
<sequence>MGMSTGNICRIGAASLRRVAVLAGLAGALALAGCGDDPSPASRDEGPALQSRSADAPRATPDVSDRFEYLRYAADIDGDAPRLCLTFSAPLDPDTDYSAYVEVDEPVALNVDGQRLCIGGLSFGQTRTLILREGLPSADGRRLETEERDTLSFASRPAYVGFAGTGVILPRVDADGVAIETVNVDAVRVTVTRVTDRALAFRQIISGFNAASGDWYWLGSEEQPGEAGSPVWQGEMDTPGNANAMTTTVFPLAETIGNLRPGAYFLRAENLAEIDTARYGDYARAARWLIVTDLAFTAYRGRDGIDAIVRSLQSARPQAGVEVQLIARSNEVLATARSDERGRVRFGEALVSGREGDAPRLLMAYGPDGDFAVLDLARAPVDLSAQPVGGRNRAEGADGFIWLDRGIYRPGETIHASAMIRDSEGRALSDRPGTITLFAPNGLAHEEVRFERAAQAGAIFHDFELPREAARGRWRLSVNVDGVGEVASHSLSVEDFVPQRVALTLTADTDTPIRAGQTRMVETFTRFLYGAPGAGLQLRGTARIQPDPNPFPEFSGFRFGRHDERFAEEVIDLPDTMTDGQGNAAMPVAPGRAGRDSSLPLRARAIITVEEPGGRAVSDDVRIPYRPRDRYVGIRMAGDDDTVRRGQSTRLSVIGVGADGAALAMEADWRLIRTDWQYDWYRTDNGDWRWRRSQRVVPIESGLVRLDGENPAIVETPSLDWGDYTLIVSADGADLASFGFWSGYGGRPADGEAAPDRVRLSGPSAAPQTGETAQVSIFAPYAGQAELVVATDRVILSRTLEVGEGATEVELPVTADWGAGAYVMVSVFTPRDAVTRPTPRRAVGVLHVPVNVEDRTFELTLDAPERINPRERFDFTITASDGPAREQAYVTVAAVDEGILLLTGFASPDPESWFFGKARLGVDLLDDYGRLLDPNQGPAAPVRSGGDEIGAAGLSVVPTRTVALFSGPVRFDGQGRAQVSFDIPDFNGELRLMAVAWSDRGIGSASQPLTVRDDVPSELILPRFLAPGDTASATLTLDNIDGAPGDYAVALEADGPVSFADAAFTQSLPAGQRTDRAVALSAASSPGIAELSLSVTGPDGETVVHEYPIEVRSAFLPMTSITRRTLRPGETWQPPADALSVFAPGSGALRLSVAATPIDVAAIYEALSGYPYGCTEQAVSRALPLLYAGQMAGLSGADAPADADDIVRRAVESVLARQSEDGAIGLWRIGDGQASPWLGAYSTDFLMRAAEAGYSVPRAALTRALDALVPVARGDLWQAYGYDTSAPDPRWSRDTQDRINHRSSAYAAYLLARAGRGDRARLRYLHDEMLGRIESPLARAHIGAGLAAIGDRARAVSAFDSAISVLGYNNAGDWYQTPVRDLAGVTALVAEAGIEDRVEGLLARLARDLPEASRMTTQEQAHVLMAARAFAGDAQNLSLEWGGAPLEGQSVTLDADELSEGRELTNRGQQPVWVTAFARGVPVEAPDAASEGVSVERSLTDRRGNAIDTAAIRRGDQIIVSLTITPEQTRAMPLIVADLLPAGFEIEGILRQSDAGNTGPYAFLGDLASTQVAEARDDRFIAAINTRGRDAVRVAYMVRAVTPGQFVQPGTVVEDMYRPDVFARSEAGQVTIRP</sequence>
<dbReference type="CDD" id="cd02891">
    <property type="entry name" value="A2M_like"/>
    <property type="match status" value="1"/>
</dbReference>
<keyword evidence="4" id="KW-1185">Reference proteome</keyword>
<dbReference type="Gene3D" id="2.60.40.1930">
    <property type="match status" value="1"/>
</dbReference>
<dbReference type="InterPro" id="IPR047565">
    <property type="entry name" value="Alpha-macroglob_thiol-ester_cl"/>
</dbReference>
<dbReference type="InterPro" id="IPR041246">
    <property type="entry name" value="Bact_MG10"/>
</dbReference>
<accession>A0A3T0ECQ1</accession>